<dbReference type="GO" id="GO:0008897">
    <property type="term" value="F:holo-[acyl-carrier-protein] synthase activity"/>
    <property type="evidence" value="ECO:0007669"/>
    <property type="project" value="InterPro"/>
</dbReference>
<dbReference type="InterPro" id="IPR037143">
    <property type="entry name" value="4-PPantetheinyl_Trfase_dom_sf"/>
</dbReference>
<evidence type="ECO:0000313" key="4">
    <source>
        <dbReference type="EMBL" id="SFK08824.1"/>
    </source>
</evidence>
<proteinExistence type="inferred from homology"/>
<dbReference type="GO" id="GO:0019878">
    <property type="term" value="P:lysine biosynthetic process via aminoadipic acid"/>
    <property type="evidence" value="ECO:0007669"/>
    <property type="project" value="TreeGrafter"/>
</dbReference>
<dbReference type="SUPFAM" id="SSF56214">
    <property type="entry name" value="4'-phosphopantetheinyl transferase"/>
    <property type="match status" value="2"/>
</dbReference>
<dbReference type="PANTHER" id="PTHR12215">
    <property type="entry name" value="PHOSPHOPANTETHEINE TRANSFERASE"/>
    <property type="match status" value="1"/>
</dbReference>
<dbReference type="AlphaFoldDB" id="A0A1I3WM80"/>
<dbReference type="Gene3D" id="3.90.470.20">
    <property type="entry name" value="4'-phosphopantetheinyl transferase domain"/>
    <property type="match status" value="2"/>
</dbReference>
<feature type="domain" description="4'-phosphopantetheinyl transferase" evidence="3">
    <location>
        <begin position="114"/>
        <end position="178"/>
    </location>
</feature>
<keyword evidence="2 4" id="KW-0808">Transferase</keyword>
<gene>
    <name evidence="4" type="ORF">SAMN05216429_11047</name>
</gene>
<dbReference type="Pfam" id="PF01648">
    <property type="entry name" value="ACPS"/>
    <property type="match status" value="1"/>
</dbReference>
<evidence type="ECO:0000256" key="1">
    <source>
        <dbReference type="ARBA" id="ARBA00010990"/>
    </source>
</evidence>
<dbReference type="GO" id="GO:0005829">
    <property type="term" value="C:cytosol"/>
    <property type="evidence" value="ECO:0007669"/>
    <property type="project" value="TreeGrafter"/>
</dbReference>
<sequence length="246" mass="27544">MPAVKQPDRPTTRLFLCQTPEKVGHLPVQYLGDSERIRLERYRGQRYREFLQSRVLLREALSAVLPGKRAAGDWQITERAEQPPLVGDVLEMGWHYSLSHSQNWIAVALSNSGPCGVDLEYHRARANLAQLAAHWFHPDEARQLASQSGKAQLTTFYRLWTLKEALIKSRNTSVFSGLLGGSRFVAIEKNEAVATPCASYVQLPGFPFSLAVVVRGSTALHISQGYPLANARSAAPRITRYRVIEH</sequence>
<dbReference type="GO" id="GO:0000287">
    <property type="term" value="F:magnesium ion binding"/>
    <property type="evidence" value="ECO:0007669"/>
    <property type="project" value="InterPro"/>
</dbReference>
<protein>
    <submittedName>
        <fullName evidence="4">4'-phosphopantetheinyl transferase superfamily protein</fullName>
    </submittedName>
</protein>
<organism evidence="4 5">
    <name type="scientific">Marinobacter persicus</name>
    <dbReference type="NCBI Taxonomy" id="930118"/>
    <lineage>
        <taxon>Bacteria</taxon>
        <taxon>Pseudomonadati</taxon>
        <taxon>Pseudomonadota</taxon>
        <taxon>Gammaproteobacteria</taxon>
        <taxon>Pseudomonadales</taxon>
        <taxon>Marinobacteraceae</taxon>
        <taxon>Marinobacter</taxon>
    </lineage>
</organism>
<comment type="similarity">
    <text evidence="1">Belongs to the P-Pant transferase superfamily. Gsp/Sfp/HetI/AcpT family.</text>
</comment>
<dbReference type="PANTHER" id="PTHR12215:SF10">
    <property type="entry name" value="L-AMINOADIPATE-SEMIALDEHYDE DEHYDROGENASE-PHOSPHOPANTETHEINYL TRANSFERASE"/>
    <property type="match status" value="1"/>
</dbReference>
<reference evidence="4 5" key="1">
    <citation type="submission" date="2016-10" db="EMBL/GenBank/DDBJ databases">
        <authorList>
            <person name="de Groot N.N."/>
        </authorList>
    </citation>
    <scope>NUCLEOTIDE SEQUENCE [LARGE SCALE GENOMIC DNA]</scope>
    <source>
        <strain evidence="4 5">IBRC-M 10445</strain>
    </source>
</reference>
<evidence type="ECO:0000259" key="3">
    <source>
        <dbReference type="Pfam" id="PF01648"/>
    </source>
</evidence>
<keyword evidence="5" id="KW-1185">Reference proteome</keyword>
<dbReference type="InterPro" id="IPR008278">
    <property type="entry name" value="4-PPantetheinyl_Trfase_dom"/>
</dbReference>
<evidence type="ECO:0000256" key="2">
    <source>
        <dbReference type="ARBA" id="ARBA00022679"/>
    </source>
</evidence>
<dbReference type="InterPro" id="IPR050559">
    <property type="entry name" value="P-Pant_transferase_sf"/>
</dbReference>
<dbReference type="EMBL" id="FOSC01000010">
    <property type="protein sequence ID" value="SFK08824.1"/>
    <property type="molecule type" value="Genomic_DNA"/>
</dbReference>
<name>A0A1I3WM80_9GAMM</name>
<dbReference type="Proteomes" id="UP000199445">
    <property type="component" value="Unassembled WGS sequence"/>
</dbReference>
<evidence type="ECO:0000313" key="5">
    <source>
        <dbReference type="Proteomes" id="UP000199445"/>
    </source>
</evidence>
<accession>A0A1I3WM80</accession>